<dbReference type="GO" id="GO:0046872">
    <property type="term" value="F:metal ion binding"/>
    <property type="evidence" value="ECO:0007669"/>
    <property type="project" value="UniProtKB-KW"/>
</dbReference>
<sequence length="853" mass="95258">MSEPISKIKRAVYFWEDHNFTKLRESTVGRKGLSLFELKDMDIPIPDFFVISSFVFDKVVSHTLQRESSTLIVKDKNPDEDIVSKAILKTELDDEIVEEILSAYTRVSGFTDAWVSVRSSVVFPTSPEVSFSGIFSTELNVRGGKNLLESVKRIYASLFTDDVVSYASSKGINLADVKLAVVVQKMVQAEVSGVSFTVDPITQDSGRLSIEAVFGLGDSIALGELTPDTYLLNKKDLSILEKKISPQEWMKIRVLQRGNTRENTQKVTISNSWSHRQKIEDRYLKEIAKISLIVESKLRRAQNIEWVMSGGKIWILQSKDLYEKYTPSIEAVEQSIKFDTLGEVLKWSLEKYVGIGILEDKAVENAKKIVQSNKHEYDTLTEKLIGVAKAKVIQDKQEESKTEVRREDFVIKGLGGSFGVASGLVILAFKGKDIAVSKNTILVIKEFSSEMESLIINSGGVILETGGLTSDTAILCREFDIPAVVGAKDISSLLRDGQRVKLDGNTGSIYIEKESIEAPKVQHPIVEAYKEEKLSSSIDLLKSEEVVEQDTEVLRIPHDMNLAPCATKVFLNPTEKISELVDLVGNSHGLVCVDLDKILLENERHLLAYVEDKKFVEYSKDISEKICKYVELAEGNQVILAIGSSTVSDFRALVKGKQLENPDLDGDVHGLAHYLENKELLSRILKIVRRVRNVYKKRNVDIGIYAPMNERSMKDFKKSLLAAGLRRTASFRVYGILDNPTDVILADEILESKIDGLILDMPKIVRVMQGFKPDDTKARYNLGVNSSLKIVDTVCDISKSPSKEIIVMVEDNADLVKYCIKQGVYGVSVLPSTVKSIRQLVSQEEAKLILGKK</sequence>
<dbReference type="InterPro" id="IPR040442">
    <property type="entry name" value="Pyrv_kinase-like_dom_sf"/>
</dbReference>
<dbReference type="EMBL" id="MEUN01000109">
    <property type="protein sequence ID" value="OGC43757.1"/>
    <property type="molecule type" value="Genomic_DNA"/>
</dbReference>
<dbReference type="PANTHER" id="PTHR43030:SF1">
    <property type="entry name" value="PHOSPHOENOLPYRUVATE SYNTHASE"/>
    <property type="match status" value="1"/>
</dbReference>
<dbReference type="GO" id="GO:0008986">
    <property type="term" value="F:pyruvate, water dikinase activity"/>
    <property type="evidence" value="ECO:0007669"/>
    <property type="project" value="UniProtKB-EC"/>
</dbReference>
<comment type="pathway">
    <text evidence="3">Carbohydrate biosynthesis; gluconeogenesis.</text>
</comment>
<dbReference type="GO" id="GO:0005524">
    <property type="term" value="F:ATP binding"/>
    <property type="evidence" value="ECO:0007669"/>
    <property type="project" value="UniProtKB-KW"/>
</dbReference>
<evidence type="ECO:0000256" key="14">
    <source>
        <dbReference type="ARBA" id="ARBA00047700"/>
    </source>
</evidence>
<evidence type="ECO:0000256" key="2">
    <source>
        <dbReference type="ARBA" id="ARBA00002988"/>
    </source>
</evidence>
<comment type="cofactor">
    <cofactor evidence="1">
        <name>Mg(2+)</name>
        <dbReference type="ChEBI" id="CHEBI:18420"/>
    </cofactor>
</comment>
<evidence type="ECO:0000256" key="13">
    <source>
        <dbReference type="ARBA" id="ARBA00033470"/>
    </source>
</evidence>
<evidence type="ECO:0000256" key="9">
    <source>
        <dbReference type="ARBA" id="ARBA00022741"/>
    </source>
</evidence>
<evidence type="ECO:0000256" key="3">
    <source>
        <dbReference type="ARBA" id="ARBA00004742"/>
    </source>
</evidence>
<dbReference type="SUPFAM" id="SSF56059">
    <property type="entry name" value="Glutathione synthetase ATP-binding domain-like"/>
    <property type="match status" value="1"/>
</dbReference>
<dbReference type="UniPathway" id="UPA00138"/>
<gene>
    <name evidence="17" type="ORF">A2400_02645</name>
</gene>
<keyword evidence="10" id="KW-0418">Kinase</keyword>
<evidence type="ECO:0000256" key="1">
    <source>
        <dbReference type="ARBA" id="ARBA00001946"/>
    </source>
</evidence>
<comment type="catalytic activity">
    <reaction evidence="14">
        <text>pyruvate + ATP + H2O = phosphoenolpyruvate + AMP + phosphate + 2 H(+)</text>
        <dbReference type="Rhea" id="RHEA:11364"/>
        <dbReference type="ChEBI" id="CHEBI:15361"/>
        <dbReference type="ChEBI" id="CHEBI:15377"/>
        <dbReference type="ChEBI" id="CHEBI:15378"/>
        <dbReference type="ChEBI" id="CHEBI:30616"/>
        <dbReference type="ChEBI" id="CHEBI:43474"/>
        <dbReference type="ChEBI" id="CHEBI:58702"/>
        <dbReference type="ChEBI" id="CHEBI:456215"/>
        <dbReference type="EC" id="2.7.9.2"/>
    </reaction>
</comment>
<dbReference type="AlphaFoldDB" id="A0A1F4UFP9"/>
<feature type="domain" description="Pyruvate phosphate dikinase AMP/ATP-binding" evidence="16">
    <location>
        <begin position="26"/>
        <end position="321"/>
    </location>
</feature>
<dbReference type="GO" id="GO:0006094">
    <property type="term" value="P:gluconeogenesis"/>
    <property type="evidence" value="ECO:0007669"/>
    <property type="project" value="UniProtKB-UniPathway"/>
</dbReference>
<organism evidence="17 18">
    <name type="scientific">candidate division WS6 bacterium RIFOXYB1_FULL_33_14</name>
    <dbReference type="NCBI Taxonomy" id="1817896"/>
    <lineage>
        <taxon>Bacteria</taxon>
        <taxon>Candidatus Dojkabacteria</taxon>
    </lineage>
</organism>
<evidence type="ECO:0000256" key="6">
    <source>
        <dbReference type="ARBA" id="ARBA00021623"/>
    </source>
</evidence>
<dbReference type="EC" id="2.7.9.2" evidence="5"/>
<protein>
    <recommendedName>
        <fullName evidence="6">Phosphoenolpyruvate synthase</fullName>
        <ecNumber evidence="5">2.7.9.2</ecNumber>
    </recommendedName>
    <alternativeName>
        <fullName evidence="13">Pyruvate, water dikinase</fullName>
    </alternativeName>
</protein>
<evidence type="ECO:0000256" key="5">
    <source>
        <dbReference type="ARBA" id="ARBA00011996"/>
    </source>
</evidence>
<evidence type="ECO:0000256" key="12">
    <source>
        <dbReference type="ARBA" id="ARBA00022842"/>
    </source>
</evidence>
<keyword evidence="7" id="KW-0808">Transferase</keyword>
<dbReference type="InterPro" id="IPR036637">
    <property type="entry name" value="Phosphohistidine_dom_sf"/>
</dbReference>
<keyword evidence="8" id="KW-0479">Metal-binding</keyword>
<evidence type="ECO:0000256" key="7">
    <source>
        <dbReference type="ARBA" id="ARBA00022679"/>
    </source>
</evidence>
<evidence type="ECO:0000259" key="16">
    <source>
        <dbReference type="Pfam" id="PF01326"/>
    </source>
</evidence>
<keyword evidence="12" id="KW-0460">Magnesium</keyword>
<dbReference type="Gene3D" id="3.30.470.20">
    <property type="entry name" value="ATP-grasp fold, B domain"/>
    <property type="match status" value="1"/>
</dbReference>
<dbReference type="Gene3D" id="3.30.1490.20">
    <property type="entry name" value="ATP-grasp fold, A domain"/>
    <property type="match status" value="1"/>
</dbReference>
<dbReference type="Gene3D" id="3.20.20.60">
    <property type="entry name" value="Phosphoenolpyruvate-binding domains"/>
    <property type="match status" value="1"/>
</dbReference>
<dbReference type="InterPro" id="IPR008279">
    <property type="entry name" value="PEP-util_enz_mobile_dom"/>
</dbReference>
<proteinExistence type="inferred from homology"/>
<keyword evidence="11" id="KW-0067">ATP-binding</keyword>
<comment type="caution">
    <text evidence="17">The sequence shown here is derived from an EMBL/GenBank/DDBJ whole genome shotgun (WGS) entry which is preliminary data.</text>
</comment>
<dbReference type="InterPro" id="IPR006319">
    <property type="entry name" value="PEP_synth"/>
</dbReference>
<evidence type="ECO:0000313" key="17">
    <source>
        <dbReference type="EMBL" id="OGC43757.1"/>
    </source>
</evidence>
<dbReference type="Pfam" id="PF00391">
    <property type="entry name" value="PEP-utilizers"/>
    <property type="match status" value="1"/>
</dbReference>
<dbReference type="PANTHER" id="PTHR43030">
    <property type="entry name" value="PHOSPHOENOLPYRUVATE SYNTHASE"/>
    <property type="match status" value="1"/>
</dbReference>
<evidence type="ECO:0000256" key="8">
    <source>
        <dbReference type="ARBA" id="ARBA00022723"/>
    </source>
</evidence>
<keyword evidence="9" id="KW-0547">Nucleotide-binding</keyword>
<comment type="similarity">
    <text evidence="4">Belongs to the PEP-utilizing enzyme family.</text>
</comment>
<comment type="function">
    <text evidence="2">Catalyzes the phosphorylation of pyruvate to phosphoenolpyruvate.</text>
</comment>
<dbReference type="Gene3D" id="3.50.30.10">
    <property type="entry name" value="Phosphohistidine domain"/>
    <property type="match status" value="1"/>
</dbReference>
<dbReference type="InterPro" id="IPR013815">
    <property type="entry name" value="ATP_grasp_subdomain_1"/>
</dbReference>
<reference evidence="17 18" key="1">
    <citation type="journal article" date="2016" name="Nat. Commun.">
        <title>Thousands of microbial genomes shed light on interconnected biogeochemical processes in an aquifer system.</title>
        <authorList>
            <person name="Anantharaman K."/>
            <person name="Brown C.T."/>
            <person name="Hug L.A."/>
            <person name="Sharon I."/>
            <person name="Castelle C.J."/>
            <person name="Probst A.J."/>
            <person name="Thomas B.C."/>
            <person name="Singh A."/>
            <person name="Wilkins M.J."/>
            <person name="Karaoz U."/>
            <person name="Brodie E.L."/>
            <person name="Williams K.H."/>
            <person name="Hubbard S.S."/>
            <person name="Banfield J.F."/>
        </authorList>
    </citation>
    <scope>NUCLEOTIDE SEQUENCE [LARGE SCALE GENOMIC DNA]</scope>
</reference>
<dbReference type="SUPFAM" id="SSF52009">
    <property type="entry name" value="Phosphohistidine domain"/>
    <property type="match status" value="1"/>
</dbReference>
<evidence type="ECO:0000256" key="11">
    <source>
        <dbReference type="ARBA" id="ARBA00022840"/>
    </source>
</evidence>
<dbReference type="Proteomes" id="UP000177434">
    <property type="component" value="Unassembled WGS sequence"/>
</dbReference>
<name>A0A1F4UFP9_9BACT</name>
<accession>A0A1F4UFP9</accession>
<dbReference type="InterPro" id="IPR002192">
    <property type="entry name" value="PPDK_AMP/ATP-bd"/>
</dbReference>
<evidence type="ECO:0000259" key="15">
    <source>
        <dbReference type="Pfam" id="PF00391"/>
    </source>
</evidence>
<evidence type="ECO:0000256" key="4">
    <source>
        <dbReference type="ARBA" id="ARBA00007837"/>
    </source>
</evidence>
<evidence type="ECO:0000256" key="10">
    <source>
        <dbReference type="ARBA" id="ARBA00022777"/>
    </source>
</evidence>
<dbReference type="Pfam" id="PF01326">
    <property type="entry name" value="PPDK_N"/>
    <property type="match status" value="1"/>
</dbReference>
<evidence type="ECO:0000313" key="18">
    <source>
        <dbReference type="Proteomes" id="UP000177434"/>
    </source>
</evidence>
<feature type="domain" description="PEP-utilising enzyme mobile" evidence="15">
    <location>
        <begin position="437"/>
        <end position="507"/>
    </location>
</feature>